<comment type="caution">
    <text evidence="2">The sequence shown here is derived from an EMBL/GenBank/DDBJ whole genome shotgun (WGS) entry which is preliminary data.</text>
</comment>
<reference evidence="2 3" key="1">
    <citation type="submission" date="2014-04" db="EMBL/GenBank/DDBJ databases">
        <title>Whole genome of Muricauda olearia.</title>
        <authorList>
            <person name="Zhang X.-H."/>
            <person name="Tang K."/>
        </authorList>
    </citation>
    <scope>NUCLEOTIDE SEQUENCE [LARGE SCALE GENOMIC DNA]</scope>
    <source>
        <strain evidence="2 3">Th120</strain>
    </source>
</reference>
<dbReference type="PROSITE" id="PS51257">
    <property type="entry name" value="PROKAR_LIPOPROTEIN"/>
    <property type="match status" value="1"/>
</dbReference>
<keyword evidence="3" id="KW-1185">Reference proteome</keyword>
<evidence type="ECO:0000313" key="1">
    <source>
        <dbReference type="EMBL" id="KAB7528617.1"/>
    </source>
</evidence>
<reference evidence="1 4" key="2">
    <citation type="submission" date="2019-10" db="EMBL/GenBank/DDBJ databases">
        <title>Muricauda olearia CL-SS4 JCM15563 genome.</title>
        <authorList>
            <person name="Liu L."/>
        </authorList>
    </citation>
    <scope>NUCLEOTIDE SEQUENCE [LARGE SCALE GENOMIC DNA]</scope>
    <source>
        <strain evidence="1 4">CL-SS4</strain>
    </source>
</reference>
<accession>A0A444VNS9</accession>
<dbReference type="EMBL" id="WELG01000002">
    <property type="protein sequence ID" value="KAB7528617.1"/>
    <property type="molecule type" value="Genomic_DNA"/>
</dbReference>
<sequence>MKTALFSGIVLWVFASCSFDAERFIEENSILEEAPEVNKNLECYSCMAKDGIELEICDHLDGTYTLYHGDLEKPLTEDDLEGHSAKDFVGIGCQLENLEL</sequence>
<proteinExistence type="predicted"/>
<evidence type="ECO:0000313" key="3">
    <source>
        <dbReference type="Proteomes" id="UP000290261"/>
    </source>
</evidence>
<dbReference type="OrthoDB" id="1441291at2"/>
<dbReference type="AlphaFoldDB" id="A0A444VNS9"/>
<dbReference type="EMBL" id="JJMP01000003">
    <property type="protein sequence ID" value="RYC52332.1"/>
    <property type="molecule type" value="Genomic_DNA"/>
</dbReference>
<dbReference type="RefSeq" id="WP_129653858.1">
    <property type="nucleotide sequence ID" value="NZ_ML142908.1"/>
</dbReference>
<name>A0A444VNS9_9FLAO</name>
<organism evidence="2 3">
    <name type="scientific">Flagellimonas olearia</name>
    <dbReference type="NCBI Taxonomy" id="552546"/>
    <lineage>
        <taxon>Bacteria</taxon>
        <taxon>Pseudomonadati</taxon>
        <taxon>Bacteroidota</taxon>
        <taxon>Flavobacteriia</taxon>
        <taxon>Flavobacteriales</taxon>
        <taxon>Flavobacteriaceae</taxon>
        <taxon>Flagellimonas</taxon>
    </lineage>
</organism>
<gene>
    <name evidence="2" type="ORF">DN53_10655</name>
    <name evidence="1" type="ORF">F8C76_12205</name>
</gene>
<dbReference type="Proteomes" id="UP000290261">
    <property type="component" value="Unassembled WGS sequence"/>
</dbReference>
<protein>
    <recommendedName>
        <fullName evidence="5">Lipoprotein</fullName>
    </recommendedName>
</protein>
<evidence type="ECO:0008006" key="5">
    <source>
        <dbReference type="Google" id="ProtNLM"/>
    </source>
</evidence>
<dbReference type="Proteomes" id="UP000429785">
    <property type="component" value="Unassembled WGS sequence"/>
</dbReference>
<evidence type="ECO:0000313" key="4">
    <source>
        <dbReference type="Proteomes" id="UP000429785"/>
    </source>
</evidence>
<evidence type="ECO:0000313" key="2">
    <source>
        <dbReference type="EMBL" id="RYC52332.1"/>
    </source>
</evidence>